<reference evidence="4" key="1">
    <citation type="submission" date="2016-10" db="EMBL/GenBank/DDBJ databases">
        <authorList>
            <person name="Varghese N."/>
            <person name="Submissions S."/>
        </authorList>
    </citation>
    <scope>NUCLEOTIDE SEQUENCE [LARGE SCALE GENOMIC DNA]</scope>
    <source>
        <strain evidence="4">DSM 123</strain>
    </source>
</reference>
<evidence type="ECO:0000256" key="2">
    <source>
        <dbReference type="SAM" id="Phobius"/>
    </source>
</evidence>
<keyword evidence="2" id="KW-0472">Membrane</keyword>
<dbReference type="Proteomes" id="UP000199615">
    <property type="component" value="Unassembled WGS sequence"/>
</dbReference>
<evidence type="ECO:0008006" key="5">
    <source>
        <dbReference type="Google" id="ProtNLM"/>
    </source>
</evidence>
<organism evidence="3 4">
    <name type="scientific">Rhodopseudomonas pseudopalustris</name>
    <dbReference type="NCBI Taxonomy" id="1513892"/>
    <lineage>
        <taxon>Bacteria</taxon>
        <taxon>Pseudomonadati</taxon>
        <taxon>Pseudomonadota</taxon>
        <taxon>Alphaproteobacteria</taxon>
        <taxon>Hyphomicrobiales</taxon>
        <taxon>Nitrobacteraceae</taxon>
        <taxon>Rhodopseudomonas</taxon>
    </lineage>
</organism>
<name>A0A1H8X5I4_9BRAD</name>
<feature type="transmembrane region" description="Helical" evidence="2">
    <location>
        <begin position="49"/>
        <end position="70"/>
    </location>
</feature>
<dbReference type="RefSeq" id="WP_092686220.1">
    <property type="nucleotide sequence ID" value="NZ_FODT01000016.1"/>
</dbReference>
<feature type="transmembrane region" description="Helical" evidence="2">
    <location>
        <begin position="24"/>
        <end position="42"/>
    </location>
</feature>
<accession>A0A1H8X5I4</accession>
<evidence type="ECO:0000313" key="3">
    <source>
        <dbReference type="EMBL" id="SEP35174.1"/>
    </source>
</evidence>
<dbReference type="Pfam" id="PF10947">
    <property type="entry name" value="DUF2628"/>
    <property type="match status" value="1"/>
</dbReference>
<dbReference type="OrthoDB" id="7285394at2"/>
<evidence type="ECO:0000313" key="4">
    <source>
        <dbReference type="Proteomes" id="UP000199615"/>
    </source>
</evidence>
<keyword evidence="2" id="KW-0812">Transmembrane</keyword>
<dbReference type="InterPro" id="IPR024399">
    <property type="entry name" value="DUF2628"/>
</dbReference>
<dbReference type="AlphaFoldDB" id="A0A1H8X5I4"/>
<sequence>MPVFTVHAPPPVDDERRASPDRFVFVRDGFYGWAFVFGPLWLLTRRLWLALFGYLVVAVAVTFALTALRVGAGPRFAVMLLMALLLGLEAASLWRWTLSRRGWRQLDVVVGDDLPGAERRFFDRWSSRQSNPVSFSLPMDRGAPPPTRSVPMPSSSIYGDIVGSFPHPGSSR</sequence>
<evidence type="ECO:0000256" key="1">
    <source>
        <dbReference type="SAM" id="MobiDB-lite"/>
    </source>
</evidence>
<feature type="region of interest" description="Disordered" evidence="1">
    <location>
        <begin position="129"/>
        <end position="152"/>
    </location>
</feature>
<gene>
    <name evidence="3" type="ORF">SAMN05444123_11666</name>
</gene>
<feature type="transmembrane region" description="Helical" evidence="2">
    <location>
        <begin position="76"/>
        <end position="96"/>
    </location>
</feature>
<proteinExistence type="predicted"/>
<keyword evidence="2" id="KW-1133">Transmembrane helix</keyword>
<dbReference type="EMBL" id="FODT01000016">
    <property type="protein sequence ID" value="SEP35174.1"/>
    <property type="molecule type" value="Genomic_DNA"/>
</dbReference>
<protein>
    <recommendedName>
        <fullName evidence="5">DUF2628 domain-containing protein</fullName>
    </recommendedName>
</protein>
<keyword evidence="4" id="KW-1185">Reference proteome</keyword>